<gene>
    <name evidence="2" type="ORF">ST47_g5381</name>
</gene>
<evidence type="ECO:0000313" key="2">
    <source>
        <dbReference type="EMBL" id="KZM23475.1"/>
    </source>
</evidence>
<dbReference type="EMBL" id="JYNV01000194">
    <property type="protein sequence ID" value="KZM23475.1"/>
    <property type="molecule type" value="Genomic_DNA"/>
</dbReference>
<dbReference type="Proteomes" id="UP000076837">
    <property type="component" value="Unassembled WGS sequence"/>
</dbReference>
<name>A0A163E2C1_DIDRA</name>
<proteinExistence type="predicted"/>
<protein>
    <submittedName>
        <fullName evidence="2">Uncharacterized protein</fullName>
    </submittedName>
</protein>
<feature type="region of interest" description="Disordered" evidence="1">
    <location>
        <begin position="52"/>
        <end position="83"/>
    </location>
</feature>
<reference evidence="2 3" key="1">
    <citation type="journal article" date="2016" name="Sci. Rep.">
        <title>Draft genome sequencing and secretome analysis of fungal phytopathogen Ascochyta rabiei provides insight into the necrotrophic effector repertoire.</title>
        <authorList>
            <person name="Verma S."/>
            <person name="Gazara R.K."/>
            <person name="Nizam S."/>
            <person name="Parween S."/>
            <person name="Chattopadhyay D."/>
            <person name="Verma P.K."/>
        </authorList>
    </citation>
    <scope>NUCLEOTIDE SEQUENCE [LARGE SCALE GENOMIC DNA]</scope>
    <source>
        <strain evidence="2 3">ArDII</strain>
    </source>
</reference>
<keyword evidence="3" id="KW-1185">Reference proteome</keyword>
<comment type="caution">
    <text evidence="2">The sequence shown here is derived from an EMBL/GenBank/DDBJ whole genome shotgun (WGS) entry which is preliminary data.</text>
</comment>
<dbReference type="AlphaFoldDB" id="A0A163E2C1"/>
<evidence type="ECO:0000313" key="3">
    <source>
        <dbReference type="Proteomes" id="UP000076837"/>
    </source>
</evidence>
<feature type="compositionally biased region" description="Polar residues" evidence="1">
    <location>
        <begin position="69"/>
        <end position="83"/>
    </location>
</feature>
<sequence>MSSIYFGFPQCYDSQPVSSVMQKATAFDQIQHMLANLAISNYGEPNIYNPHTDTLHEANSKPAYERSPCTPTKSFPHPSTSGYTELDTTINTTTHHRLPTPATPVPSHAPWTRDLKELADPLTYEELSHLAHLKTARHESAFTLMQARREVEIETEKLNRLDAEVSAMQCGRRC</sequence>
<evidence type="ECO:0000256" key="1">
    <source>
        <dbReference type="SAM" id="MobiDB-lite"/>
    </source>
</evidence>
<organism evidence="2 3">
    <name type="scientific">Didymella rabiei</name>
    <name type="common">Chickpea ascochyta blight fungus</name>
    <name type="synonym">Mycosphaerella rabiei</name>
    <dbReference type="NCBI Taxonomy" id="5454"/>
    <lineage>
        <taxon>Eukaryota</taxon>
        <taxon>Fungi</taxon>
        <taxon>Dikarya</taxon>
        <taxon>Ascomycota</taxon>
        <taxon>Pezizomycotina</taxon>
        <taxon>Dothideomycetes</taxon>
        <taxon>Pleosporomycetidae</taxon>
        <taxon>Pleosporales</taxon>
        <taxon>Pleosporineae</taxon>
        <taxon>Didymellaceae</taxon>
        <taxon>Ascochyta</taxon>
    </lineage>
</organism>
<accession>A0A163E2C1</accession>